<dbReference type="SMART" id="SM00181">
    <property type="entry name" value="EGF"/>
    <property type="match status" value="2"/>
</dbReference>
<evidence type="ECO:0000259" key="12">
    <source>
        <dbReference type="PROSITE" id="PS51034"/>
    </source>
</evidence>
<feature type="compositionally biased region" description="Low complexity" evidence="6">
    <location>
        <begin position="325"/>
        <end position="345"/>
    </location>
</feature>
<evidence type="ECO:0000313" key="15">
    <source>
        <dbReference type="Proteomes" id="UP001148018"/>
    </source>
</evidence>
<dbReference type="Pfam" id="PF00041">
    <property type="entry name" value="fn3"/>
    <property type="match status" value="1"/>
</dbReference>
<sequence>MNWVHSVWMAGILVAFASGYNTMPEGRDLSMFGYHLCAVNETQTVSCVVVRATPYTVQRPCGGWLSWMTCPVTLYKMTYGTEYKEVTREVVRCCGGFVRVGGYCALPLNRTREFTTKPGVCPSTDEGLPDGCERCVRDIDCTAFSHYETNGGWSLNVTVTVKTDYRGMMEGGLLNHTRLLHALVSGALDSSGVSVQYLSSCPVDPYRTASSLIIGSNATLPLDDTRASIQLLLRDIAEVTSVTVEDVDECAHPVLRNCSPWAECSNTVASYNCTCHHGYKDVHPQNAGASCEGVLTIDRPATDAPACATPGATLDGPAENHTRPTDSAPTAPQTSPAASTGATPPQESPTCAPPQLTQLSLSNITGTSFSLYWSSPSPRDQTSYRVVLKKGSEVISYNETNDNTFSMTGLDFGVLYSVTVTPWTCDGDTQGESRTVHVKTAAQTLAATVRVTNMNFTEDFLNFSSEAYLNFSTSIKDEIYQSLSLEIRELVDSGKVRIEITSLSQGSIVVNFTISSAESYDHLNVSYAVLSSLVNSTRYNVDEDSTYVSDFDECASGPDICSQNATCDNNWGSYTCACTDGFQDMGALVETTTLSPAASSANTIATTAEPATTYLATPTTAPTATTSLATPTTAPTATTSLATPTTAPTATTSLATPTTAPTATTALATPTTTLPTATTSLATPTTRTYCYHLLSHAHHNATYCYHLLSHAHHNATYCYHLLSHAHHNATYCYHLLSHAHHNATYCYHLLSHAHHNAPTATTSLATPTTTLPTATTSLATPTTTLPTATTSLATPTTTLPTATTSLSTPTTTLPTATTSLVTPTTAPTATTSLVTLPTDGTTISKVTADISVECRLAAITVTVAKEFLLTNQISATSLYLGQESNQAVSLNSTHVGLTVAWSETKLLSNNTYYTAQVTLLNSAAPQTANGTASFARNLRVPILCTYRKSVLTSTNFGDVGYDMIVDPIAAQGSFKVLMQLLNGTAPLPNNYSLTPDEDVVVSVALNTSSEEMRLVISQCWATPTFNPKDPRSYVFLNSSCPMPHSFTNILSNGNSSSSSLSVRIFSFVQLDIIYLHCHVQICVEMGSATCVPDCSERTARFSNRFEIPEEDITMLDLVGFSVLGVLVSLLFMGGLICLFFYQRNRIGHYNFNIKPKQESFTFHAFNT</sequence>
<dbReference type="PROSITE" id="PS01187">
    <property type="entry name" value="EGF_CA"/>
    <property type="match status" value="2"/>
</dbReference>
<dbReference type="PANTHER" id="PTHR24039:SF58">
    <property type="entry name" value="EGF-LIKE DOMAIN-CONTAINING PROTEIN"/>
    <property type="match status" value="1"/>
</dbReference>
<gene>
    <name evidence="14" type="ORF">NHX12_010012</name>
</gene>
<feature type="chain" id="PRO_5040115513" description="Uromodulin-like 1" evidence="8">
    <location>
        <begin position="20"/>
        <end position="1167"/>
    </location>
</feature>
<evidence type="ECO:0000313" key="14">
    <source>
        <dbReference type="EMBL" id="KAJ3589164.1"/>
    </source>
</evidence>
<feature type="transmembrane region" description="Helical" evidence="7">
    <location>
        <begin position="1117"/>
        <end position="1141"/>
    </location>
</feature>
<dbReference type="InterPro" id="IPR001881">
    <property type="entry name" value="EGF-like_Ca-bd_dom"/>
</dbReference>
<feature type="domain" description="Fibronectin type-III" evidence="11">
    <location>
        <begin position="353"/>
        <end position="443"/>
    </location>
</feature>
<accession>A0A9Q0I802</accession>
<dbReference type="SMART" id="SM00179">
    <property type="entry name" value="EGF_CA"/>
    <property type="match status" value="2"/>
</dbReference>
<dbReference type="SUPFAM" id="SSF49265">
    <property type="entry name" value="Fibronectin type III"/>
    <property type="match status" value="1"/>
</dbReference>
<dbReference type="GO" id="GO:0005509">
    <property type="term" value="F:calcium ion binding"/>
    <property type="evidence" value="ECO:0007669"/>
    <property type="project" value="InterPro"/>
</dbReference>
<dbReference type="SMART" id="SM00060">
    <property type="entry name" value="FN3"/>
    <property type="match status" value="1"/>
</dbReference>
<name>A0A9Q0I802_9TELE</name>
<keyword evidence="3" id="KW-0677">Repeat</keyword>
<dbReference type="InterPro" id="IPR011489">
    <property type="entry name" value="EMI_domain"/>
</dbReference>
<feature type="domain" description="EGF-like" evidence="10">
    <location>
        <begin position="246"/>
        <end position="285"/>
    </location>
</feature>
<evidence type="ECO:0000256" key="4">
    <source>
        <dbReference type="ARBA" id="ARBA00023157"/>
    </source>
</evidence>
<evidence type="ECO:0000256" key="7">
    <source>
        <dbReference type="SAM" id="Phobius"/>
    </source>
</evidence>
<feature type="domain" description="EGF-like" evidence="10">
    <location>
        <begin position="550"/>
        <end position="588"/>
    </location>
</feature>
<dbReference type="Gene3D" id="2.60.40.10">
    <property type="entry name" value="Immunoglobulins"/>
    <property type="match status" value="1"/>
</dbReference>
<dbReference type="PROSITE" id="PS51041">
    <property type="entry name" value="EMI"/>
    <property type="match status" value="1"/>
</dbReference>
<comment type="caution">
    <text evidence="14">The sequence shown here is derived from an EMBL/GenBank/DDBJ whole genome shotgun (WGS) entry which is preliminary data.</text>
</comment>
<evidence type="ECO:0000256" key="3">
    <source>
        <dbReference type="ARBA" id="ARBA00022737"/>
    </source>
</evidence>
<dbReference type="PROSITE" id="PS50024">
    <property type="entry name" value="SEA"/>
    <property type="match status" value="1"/>
</dbReference>
<dbReference type="GO" id="GO:0071944">
    <property type="term" value="C:cell periphery"/>
    <property type="evidence" value="ECO:0007669"/>
    <property type="project" value="UniProtKB-ARBA"/>
</dbReference>
<keyword evidence="7" id="KW-1133">Transmembrane helix</keyword>
<dbReference type="InterPro" id="IPR049883">
    <property type="entry name" value="NOTCH1_EGF-like"/>
</dbReference>
<dbReference type="InterPro" id="IPR000152">
    <property type="entry name" value="EGF-type_Asp/Asn_hydroxyl_site"/>
</dbReference>
<feature type="region of interest" description="Disordered" evidence="6">
    <location>
        <begin position="305"/>
        <end position="356"/>
    </location>
</feature>
<keyword evidence="7" id="KW-0812">Transmembrane</keyword>
<dbReference type="InterPro" id="IPR055355">
    <property type="entry name" value="ZP-C"/>
</dbReference>
<feature type="domain" description="ZP" evidence="12">
    <location>
        <begin position="853"/>
        <end position="1101"/>
    </location>
</feature>
<dbReference type="SMART" id="SM00241">
    <property type="entry name" value="ZP"/>
    <property type="match status" value="1"/>
</dbReference>
<organism evidence="14 15">
    <name type="scientific">Muraenolepis orangiensis</name>
    <name type="common">Patagonian moray cod</name>
    <dbReference type="NCBI Taxonomy" id="630683"/>
    <lineage>
        <taxon>Eukaryota</taxon>
        <taxon>Metazoa</taxon>
        <taxon>Chordata</taxon>
        <taxon>Craniata</taxon>
        <taxon>Vertebrata</taxon>
        <taxon>Euteleostomi</taxon>
        <taxon>Actinopterygii</taxon>
        <taxon>Neopterygii</taxon>
        <taxon>Teleostei</taxon>
        <taxon>Neoteleostei</taxon>
        <taxon>Acanthomorphata</taxon>
        <taxon>Zeiogadaria</taxon>
        <taxon>Gadariae</taxon>
        <taxon>Gadiformes</taxon>
        <taxon>Muraenolepidoidei</taxon>
        <taxon>Muraenolepididae</taxon>
        <taxon>Muraenolepis</taxon>
    </lineage>
</organism>
<dbReference type="Proteomes" id="UP001148018">
    <property type="component" value="Unassembled WGS sequence"/>
</dbReference>
<protein>
    <recommendedName>
        <fullName evidence="16">Uromodulin-like 1</fullName>
    </recommendedName>
</protein>
<dbReference type="InterPro" id="IPR042235">
    <property type="entry name" value="ZP-C_dom"/>
</dbReference>
<keyword evidence="4" id="KW-1015">Disulfide bond</keyword>
<evidence type="ECO:0008006" key="16">
    <source>
        <dbReference type="Google" id="ProtNLM"/>
    </source>
</evidence>
<dbReference type="CDD" id="cd00054">
    <property type="entry name" value="EGF_CA"/>
    <property type="match status" value="2"/>
</dbReference>
<evidence type="ECO:0000256" key="1">
    <source>
        <dbReference type="ARBA" id="ARBA00022536"/>
    </source>
</evidence>
<reference evidence="14" key="1">
    <citation type="submission" date="2022-07" db="EMBL/GenBank/DDBJ databases">
        <title>Chromosome-level genome of Muraenolepis orangiensis.</title>
        <authorList>
            <person name="Kim J."/>
        </authorList>
    </citation>
    <scope>NUCLEOTIDE SEQUENCE</scope>
    <source>
        <strain evidence="14">KU_S4_2022</strain>
        <tissue evidence="14">Muscle</tissue>
    </source>
</reference>
<feature type="domain" description="SEA" evidence="9">
    <location>
        <begin position="441"/>
        <end position="553"/>
    </location>
</feature>
<dbReference type="PROSITE" id="PS50853">
    <property type="entry name" value="FN3"/>
    <property type="match status" value="1"/>
</dbReference>
<dbReference type="Gene3D" id="2.10.25.10">
    <property type="entry name" value="Laminin"/>
    <property type="match status" value="2"/>
</dbReference>
<proteinExistence type="predicted"/>
<evidence type="ECO:0000256" key="8">
    <source>
        <dbReference type="SAM" id="SignalP"/>
    </source>
</evidence>
<dbReference type="Pfam" id="PF00100">
    <property type="entry name" value="Zona_pellucida"/>
    <property type="match status" value="1"/>
</dbReference>
<dbReference type="Pfam" id="PF07645">
    <property type="entry name" value="EGF_CA"/>
    <property type="match status" value="2"/>
</dbReference>
<dbReference type="OrthoDB" id="10040649at2759"/>
<keyword evidence="7" id="KW-0472">Membrane</keyword>
<evidence type="ECO:0000256" key="5">
    <source>
        <dbReference type="PROSITE-ProRule" id="PRU00076"/>
    </source>
</evidence>
<dbReference type="CDD" id="cd00063">
    <property type="entry name" value="FN3"/>
    <property type="match status" value="1"/>
</dbReference>
<dbReference type="FunFam" id="2.10.25.10:FF:000038">
    <property type="entry name" value="Fibrillin 2"/>
    <property type="match status" value="2"/>
</dbReference>
<dbReference type="InterPro" id="IPR001507">
    <property type="entry name" value="ZP_dom"/>
</dbReference>
<dbReference type="PANTHER" id="PTHR24039">
    <property type="entry name" value="FIBRILLIN-RELATED"/>
    <property type="match status" value="1"/>
</dbReference>
<feature type="region of interest" description="Disordered" evidence="6">
    <location>
        <begin position="761"/>
        <end position="824"/>
    </location>
</feature>
<evidence type="ECO:0000256" key="6">
    <source>
        <dbReference type="SAM" id="MobiDB-lite"/>
    </source>
</evidence>
<dbReference type="AlphaFoldDB" id="A0A9Q0I802"/>
<feature type="signal peptide" evidence="8">
    <location>
        <begin position="1"/>
        <end position="19"/>
    </location>
</feature>
<dbReference type="InterPro" id="IPR000742">
    <property type="entry name" value="EGF"/>
</dbReference>
<dbReference type="InterPro" id="IPR036116">
    <property type="entry name" value="FN3_sf"/>
</dbReference>
<evidence type="ECO:0000259" key="13">
    <source>
        <dbReference type="PROSITE" id="PS51041"/>
    </source>
</evidence>
<evidence type="ECO:0000259" key="11">
    <source>
        <dbReference type="PROSITE" id="PS50853"/>
    </source>
</evidence>
<evidence type="ECO:0000259" key="9">
    <source>
        <dbReference type="PROSITE" id="PS50024"/>
    </source>
</evidence>
<dbReference type="GO" id="GO:0030855">
    <property type="term" value="P:epithelial cell differentiation"/>
    <property type="evidence" value="ECO:0007669"/>
    <property type="project" value="UniProtKB-ARBA"/>
</dbReference>
<evidence type="ECO:0000256" key="2">
    <source>
        <dbReference type="ARBA" id="ARBA00022729"/>
    </source>
</evidence>
<keyword evidence="1 5" id="KW-0245">EGF-like domain</keyword>
<dbReference type="EMBL" id="JANIIK010000115">
    <property type="protein sequence ID" value="KAJ3589164.1"/>
    <property type="molecule type" value="Genomic_DNA"/>
</dbReference>
<keyword evidence="15" id="KW-1185">Reference proteome</keyword>
<comment type="caution">
    <text evidence="5">Lacks conserved residue(s) required for the propagation of feature annotation.</text>
</comment>
<evidence type="ECO:0000259" key="10">
    <source>
        <dbReference type="PROSITE" id="PS50026"/>
    </source>
</evidence>
<keyword evidence="2 8" id="KW-0732">Signal</keyword>
<dbReference type="SUPFAM" id="SSF57184">
    <property type="entry name" value="Growth factor receptor domain"/>
    <property type="match status" value="1"/>
</dbReference>
<dbReference type="Gene3D" id="2.60.40.4100">
    <property type="entry name" value="Zona pellucida, ZP-C domain"/>
    <property type="match status" value="1"/>
</dbReference>
<dbReference type="InterPro" id="IPR000082">
    <property type="entry name" value="SEA_dom"/>
</dbReference>
<feature type="domain" description="EMI" evidence="13">
    <location>
        <begin position="33"/>
        <end position="106"/>
    </location>
</feature>
<dbReference type="InterPro" id="IPR009030">
    <property type="entry name" value="Growth_fac_rcpt_cys_sf"/>
</dbReference>
<dbReference type="InterPro" id="IPR013783">
    <property type="entry name" value="Ig-like_fold"/>
</dbReference>
<feature type="region of interest" description="Disordered" evidence="6">
    <location>
        <begin position="618"/>
        <end position="657"/>
    </location>
</feature>
<dbReference type="PROSITE" id="PS51034">
    <property type="entry name" value="ZP_2"/>
    <property type="match status" value="1"/>
</dbReference>
<dbReference type="InterPro" id="IPR036364">
    <property type="entry name" value="SEA_dom_sf"/>
</dbReference>
<dbReference type="SUPFAM" id="SSF82671">
    <property type="entry name" value="SEA domain"/>
    <property type="match status" value="1"/>
</dbReference>
<dbReference type="PROSITE" id="PS50026">
    <property type="entry name" value="EGF_3"/>
    <property type="match status" value="2"/>
</dbReference>
<dbReference type="InterPro" id="IPR018097">
    <property type="entry name" value="EGF_Ca-bd_CS"/>
</dbReference>
<dbReference type="InterPro" id="IPR003961">
    <property type="entry name" value="FN3_dom"/>
</dbReference>
<dbReference type="PROSITE" id="PS00010">
    <property type="entry name" value="ASX_HYDROXYL"/>
    <property type="match status" value="2"/>
</dbReference>